<name>A0A6J4VFD5_9BACT</name>
<proteinExistence type="predicted"/>
<evidence type="ECO:0000313" key="4">
    <source>
        <dbReference type="EMBL" id="CAA9577566.1"/>
    </source>
</evidence>
<dbReference type="SMART" id="SM00448">
    <property type="entry name" value="REC"/>
    <property type="match status" value="1"/>
</dbReference>
<evidence type="ECO:0000259" key="3">
    <source>
        <dbReference type="PROSITE" id="PS50110"/>
    </source>
</evidence>
<dbReference type="PANTHER" id="PTHR44591">
    <property type="entry name" value="STRESS RESPONSE REGULATOR PROTEIN 1"/>
    <property type="match status" value="1"/>
</dbReference>
<dbReference type="AlphaFoldDB" id="A0A6J4VFD5"/>
<dbReference type="InterPro" id="IPR011006">
    <property type="entry name" value="CheY-like_superfamily"/>
</dbReference>
<dbReference type="EMBL" id="CADCWK010000408">
    <property type="protein sequence ID" value="CAA9577566.1"/>
    <property type="molecule type" value="Genomic_DNA"/>
</dbReference>
<gene>
    <name evidence="4" type="ORF">AVDCRST_MAG33-3233</name>
</gene>
<dbReference type="PANTHER" id="PTHR44591:SF3">
    <property type="entry name" value="RESPONSE REGULATORY DOMAIN-CONTAINING PROTEIN"/>
    <property type="match status" value="1"/>
</dbReference>
<protein>
    <submittedName>
        <fullName evidence="4">Phosphate regulon transcriptional regulatory protein PhoB (SphR)</fullName>
    </submittedName>
</protein>
<keyword evidence="1 2" id="KW-0597">Phosphoprotein</keyword>
<feature type="modified residue" description="4-aspartylphosphate" evidence="2">
    <location>
        <position position="51"/>
    </location>
</feature>
<reference evidence="4" key="1">
    <citation type="submission" date="2020-02" db="EMBL/GenBank/DDBJ databases">
        <authorList>
            <person name="Meier V. D."/>
        </authorList>
    </citation>
    <scope>NUCLEOTIDE SEQUENCE</scope>
    <source>
        <strain evidence="4">AVDCRST_MAG33</strain>
    </source>
</reference>
<evidence type="ECO:0000256" key="1">
    <source>
        <dbReference type="ARBA" id="ARBA00022553"/>
    </source>
</evidence>
<evidence type="ECO:0000256" key="2">
    <source>
        <dbReference type="PROSITE-ProRule" id="PRU00169"/>
    </source>
</evidence>
<sequence length="120" mass="13233">MTGRVMVVDDEPAILDVLRLILEDDGYEVVTATRQDEIRTDQTRPDLILLDIWLSGVNGKEICRQLKGDPATRHIPVILVSANRDTAAIAEDCGADGSISKPFDLDAVLDLVRRHLDRAA</sequence>
<dbReference type="PROSITE" id="PS50110">
    <property type="entry name" value="RESPONSE_REGULATORY"/>
    <property type="match status" value="1"/>
</dbReference>
<feature type="domain" description="Response regulatory" evidence="3">
    <location>
        <begin position="4"/>
        <end position="116"/>
    </location>
</feature>
<dbReference type="SUPFAM" id="SSF52172">
    <property type="entry name" value="CheY-like"/>
    <property type="match status" value="1"/>
</dbReference>
<dbReference type="InterPro" id="IPR001789">
    <property type="entry name" value="Sig_transdc_resp-reg_receiver"/>
</dbReference>
<dbReference type="GO" id="GO:0000160">
    <property type="term" value="P:phosphorelay signal transduction system"/>
    <property type="evidence" value="ECO:0007669"/>
    <property type="project" value="InterPro"/>
</dbReference>
<dbReference type="Pfam" id="PF00072">
    <property type="entry name" value="Response_reg"/>
    <property type="match status" value="1"/>
</dbReference>
<dbReference type="InterPro" id="IPR050595">
    <property type="entry name" value="Bact_response_regulator"/>
</dbReference>
<accession>A0A6J4VFD5</accession>
<organism evidence="4">
    <name type="scientific">uncultured Thermomicrobiales bacterium</name>
    <dbReference type="NCBI Taxonomy" id="1645740"/>
    <lineage>
        <taxon>Bacteria</taxon>
        <taxon>Pseudomonadati</taxon>
        <taxon>Thermomicrobiota</taxon>
        <taxon>Thermomicrobia</taxon>
        <taxon>Thermomicrobiales</taxon>
        <taxon>environmental samples</taxon>
    </lineage>
</organism>
<dbReference type="Gene3D" id="3.40.50.2300">
    <property type="match status" value="1"/>
</dbReference>